<dbReference type="InterPro" id="IPR002312">
    <property type="entry name" value="Asp/Asn-tRNA-synth_IIb"/>
</dbReference>
<keyword evidence="4" id="KW-0648">Protein biosynthesis</keyword>
<evidence type="ECO:0000256" key="4">
    <source>
        <dbReference type="ARBA" id="ARBA00022917"/>
    </source>
</evidence>
<evidence type="ECO:0000256" key="2">
    <source>
        <dbReference type="ARBA" id="ARBA00022741"/>
    </source>
</evidence>
<protein>
    <recommendedName>
        <fullName evidence="6">Aminoacyl-tRNA synthetase class II (D/K/N) domain-containing protein</fullName>
    </recommendedName>
</protein>
<dbReference type="InterPro" id="IPR045864">
    <property type="entry name" value="aa-tRNA-synth_II/BPL/LPL"/>
</dbReference>
<dbReference type="PANTHER" id="PTHR22594:SF34">
    <property type="entry name" value="ASPARAGINE--TRNA LIGASE, MITOCHONDRIAL-RELATED"/>
    <property type="match status" value="1"/>
</dbReference>
<reference evidence="7" key="1">
    <citation type="journal article" date="2014" name="Front. Microbiol.">
        <title>High frequency of phylogenetically diverse reductive dehalogenase-homologous genes in deep subseafloor sedimentary metagenomes.</title>
        <authorList>
            <person name="Kawai M."/>
            <person name="Futagami T."/>
            <person name="Toyoda A."/>
            <person name="Takaki Y."/>
            <person name="Nishi S."/>
            <person name="Hori S."/>
            <person name="Arai W."/>
            <person name="Tsubouchi T."/>
            <person name="Morono Y."/>
            <person name="Uchiyama I."/>
            <person name="Ito T."/>
            <person name="Fujiyama A."/>
            <person name="Inagaki F."/>
            <person name="Takami H."/>
        </authorList>
    </citation>
    <scope>NUCLEOTIDE SEQUENCE</scope>
    <source>
        <strain evidence="7">Expedition CK06-06</strain>
    </source>
</reference>
<dbReference type="AlphaFoldDB" id="X0SJ41"/>
<keyword evidence="2" id="KW-0547">Nucleotide-binding</keyword>
<evidence type="ECO:0000256" key="3">
    <source>
        <dbReference type="ARBA" id="ARBA00022840"/>
    </source>
</evidence>
<evidence type="ECO:0000259" key="6">
    <source>
        <dbReference type="Pfam" id="PF00152"/>
    </source>
</evidence>
<dbReference type="GO" id="GO:0004816">
    <property type="term" value="F:asparagine-tRNA ligase activity"/>
    <property type="evidence" value="ECO:0007669"/>
    <property type="project" value="TreeGrafter"/>
</dbReference>
<evidence type="ECO:0000313" key="7">
    <source>
        <dbReference type="EMBL" id="GAF81009.1"/>
    </source>
</evidence>
<name>X0SJ41_9ZZZZ</name>
<dbReference type="GO" id="GO:0005524">
    <property type="term" value="F:ATP binding"/>
    <property type="evidence" value="ECO:0007669"/>
    <property type="project" value="UniProtKB-KW"/>
</dbReference>
<sequence>QANGANVEWGDDFGYEEEKALTKDTDVPIFIHHFPKELKAFYHRPDPAEVDRVLNHDLIAPVVGEIIGGGERIWELDVLLNRIDEEGLDREAYQWYIDLRRFGSVPHSGYGMGVDRVVMWVGGIGHIKWALPFPRDRRRIYP</sequence>
<evidence type="ECO:0000256" key="1">
    <source>
        <dbReference type="ARBA" id="ARBA00022598"/>
    </source>
</evidence>
<dbReference type="InterPro" id="IPR004364">
    <property type="entry name" value="Aa-tRNA-synt_II"/>
</dbReference>
<gene>
    <name evidence="7" type="ORF">S01H1_18490</name>
</gene>
<dbReference type="GO" id="GO:0006421">
    <property type="term" value="P:asparaginyl-tRNA aminoacylation"/>
    <property type="evidence" value="ECO:0007669"/>
    <property type="project" value="TreeGrafter"/>
</dbReference>
<keyword evidence="1" id="KW-0436">Ligase</keyword>
<dbReference type="PRINTS" id="PR01042">
    <property type="entry name" value="TRNASYNTHASP"/>
</dbReference>
<feature type="domain" description="Aminoacyl-tRNA synthetase class II (D/K/N)" evidence="6">
    <location>
        <begin position="18"/>
        <end position="136"/>
    </location>
</feature>
<dbReference type="EMBL" id="BARS01009889">
    <property type="protein sequence ID" value="GAF81009.1"/>
    <property type="molecule type" value="Genomic_DNA"/>
</dbReference>
<feature type="non-terminal residue" evidence="7">
    <location>
        <position position="1"/>
    </location>
</feature>
<proteinExistence type="predicted"/>
<dbReference type="PANTHER" id="PTHR22594">
    <property type="entry name" value="ASPARTYL/LYSYL-TRNA SYNTHETASE"/>
    <property type="match status" value="1"/>
</dbReference>
<dbReference type="SUPFAM" id="SSF55681">
    <property type="entry name" value="Class II aaRS and biotin synthetases"/>
    <property type="match status" value="1"/>
</dbReference>
<dbReference type="Gene3D" id="3.30.930.10">
    <property type="entry name" value="Bira Bifunctional Protein, Domain 2"/>
    <property type="match status" value="1"/>
</dbReference>
<dbReference type="Pfam" id="PF00152">
    <property type="entry name" value="tRNA-synt_2"/>
    <property type="match status" value="1"/>
</dbReference>
<evidence type="ECO:0000256" key="5">
    <source>
        <dbReference type="ARBA" id="ARBA00023146"/>
    </source>
</evidence>
<accession>X0SJ41</accession>
<keyword evidence="3" id="KW-0067">ATP-binding</keyword>
<comment type="caution">
    <text evidence="7">The sequence shown here is derived from an EMBL/GenBank/DDBJ whole genome shotgun (WGS) entry which is preliminary data.</text>
</comment>
<keyword evidence="5" id="KW-0030">Aminoacyl-tRNA synthetase</keyword>
<organism evidence="7">
    <name type="scientific">marine sediment metagenome</name>
    <dbReference type="NCBI Taxonomy" id="412755"/>
    <lineage>
        <taxon>unclassified sequences</taxon>
        <taxon>metagenomes</taxon>
        <taxon>ecological metagenomes</taxon>
    </lineage>
</organism>